<feature type="domain" description="RDD" evidence="6">
    <location>
        <begin position="62"/>
        <end position="174"/>
    </location>
</feature>
<dbReference type="Pfam" id="PF06271">
    <property type="entry name" value="RDD"/>
    <property type="match status" value="1"/>
</dbReference>
<dbReference type="Pfam" id="PF13240">
    <property type="entry name" value="Zn_Ribbon_1"/>
    <property type="match status" value="1"/>
</dbReference>
<sequence>MFCPKCGKEVGKDAKFCGFCGNALTKEDLTSHAQKYVIQEASSPIIEQETDIKKATVREIRPWVRYFARNIDYLIAGLTFGFMMGLFFGPNALDGVPDLASGMFIIFIWIFIEAILLSSWGTTPGKWLFKTTIRTENGEKPNFSSAIGRSFSVWLKGYAIGIPFISLITLLMAYDKLTKDHNNYLGQRSWVSGVT</sequence>
<dbReference type="InterPro" id="IPR010432">
    <property type="entry name" value="RDD"/>
</dbReference>
<comment type="subcellular location">
    <subcellularLocation>
        <location evidence="1">Membrane</location>
        <topology evidence="1">Multi-pass membrane protein</topology>
    </subcellularLocation>
</comment>
<dbReference type="EMBL" id="JMIY01000007">
    <property type="protein sequence ID" value="KCZ70918.1"/>
    <property type="molecule type" value="Genomic_DNA"/>
</dbReference>
<feature type="transmembrane region" description="Helical" evidence="5">
    <location>
        <begin position="71"/>
        <end position="93"/>
    </location>
</feature>
<accession>A0A062V2X2</accession>
<evidence type="ECO:0000259" key="7">
    <source>
        <dbReference type="Pfam" id="PF13240"/>
    </source>
</evidence>
<evidence type="ECO:0000313" key="8">
    <source>
        <dbReference type="EMBL" id="KCZ70918.1"/>
    </source>
</evidence>
<gene>
    <name evidence="8" type="ORF">ANME2D_02944</name>
</gene>
<evidence type="ECO:0000259" key="6">
    <source>
        <dbReference type="Pfam" id="PF06271"/>
    </source>
</evidence>
<protein>
    <submittedName>
        <fullName evidence="8">Putative membrane protein/domain</fullName>
    </submittedName>
</protein>
<dbReference type="AlphaFoldDB" id="A0A062V2X2"/>
<organism evidence="8 9">
    <name type="scientific">Candidatus Methanoperedens nitratireducens</name>
    <dbReference type="NCBI Taxonomy" id="1392998"/>
    <lineage>
        <taxon>Archaea</taxon>
        <taxon>Methanobacteriati</taxon>
        <taxon>Methanobacteriota</taxon>
        <taxon>Stenosarchaea group</taxon>
        <taxon>Methanomicrobia</taxon>
        <taxon>Methanosarcinales</taxon>
        <taxon>ANME-2 cluster</taxon>
        <taxon>Candidatus Methanoperedentaceae</taxon>
        <taxon>Candidatus Methanoperedens</taxon>
    </lineage>
</organism>
<keyword evidence="9" id="KW-1185">Reference proteome</keyword>
<evidence type="ECO:0000256" key="4">
    <source>
        <dbReference type="ARBA" id="ARBA00023136"/>
    </source>
</evidence>
<keyword evidence="3 5" id="KW-1133">Transmembrane helix</keyword>
<feature type="transmembrane region" description="Helical" evidence="5">
    <location>
        <begin position="153"/>
        <end position="174"/>
    </location>
</feature>
<evidence type="ECO:0000313" key="9">
    <source>
        <dbReference type="Proteomes" id="UP000027153"/>
    </source>
</evidence>
<dbReference type="InterPro" id="IPR026870">
    <property type="entry name" value="Zinc_ribbon_dom"/>
</dbReference>
<comment type="caution">
    <text evidence="8">The sequence shown here is derived from an EMBL/GenBank/DDBJ whole genome shotgun (WGS) entry which is preliminary data.</text>
</comment>
<dbReference type="Proteomes" id="UP000027153">
    <property type="component" value="Unassembled WGS sequence"/>
</dbReference>
<dbReference type="OrthoDB" id="137154at2157"/>
<evidence type="ECO:0000256" key="5">
    <source>
        <dbReference type="SAM" id="Phobius"/>
    </source>
</evidence>
<keyword evidence="4 5" id="KW-0472">Membrane</keyword>
<keyword evidence="2 5" id="KW-0812">Transmembrane</keyword>
<name>A0A062V2X2_9EURY</name>
<evidence type="ECO:0000256" key="1">
    <source>
        <dbReference type="ARBA" id="ARBA00004141"/>
    </source>
</evidence>
<reference evidence="8 9" key="1">
    <citation type="journal article" date="2013" name="Nature">
        <title>Anaerobic oxidation of methane coupled to nitrate reduction in a novel archaeal lineage.</title>
        <authorList>
            <person name="Haroon M.F."/>
            <person name="Hu S."/>
            <person name="Shi Y."/>
            <person name="Imelfort M."/>
            <person name="Keller J."/>
            <person name="Hugenholtz P."/>
            <person name="Yuan Z."/>
            <person name="Tyson G.W."/>
        </authorList>
    </citation>
    <scope>NUCLEOTIDE SEQUENCE [LARGE SCALE GENOMIC DNA]</scope>
    <source>
        <strain evidence="8 9">ANME-2d</strain>
    </source>
</reference>
<dbReference type="RefSeq" id="WP_048092942.1">
    <property type="nucleotide sequence ID" value="NZ_JMIY01000007.1"/>
</dbReference>
<evidence type="ECO:0000256" key="3">
    <source>
        <dbReference type="ARBA" id="ARBA00022989"/>
    </source>
</evidence>
<feature type="domain" description="Zinc-ribbon" evidence="7">
    <location>
        <begin position="2"/>
        <end position="24"/>
    </location>
</feature>
<evidence type="ECO:0000256" key="2">
    <source>
        <dbReference type="ARBA" id="ARBA00022692"/>
    </source>
</evidence>
<proteinExistence type="predicted"/>
<dbReference type="GO" id="GO:0016020">
    <property type="term" value="C:membrane"/>
    <property type="evidence" value="ECO:0007669"/>
    <property type="project" value="UniProtKB-SubCell"/>
</dbReference>
<feature type="transmembrane region" description="Helical" evidence="5">
    <location>
        <begin position="99"/>
        <end position="120"/>
    </location>
</feature>